<keyword evidence="2" id="KW-0328">Glycosyltransferase</keyword>
<dbReference type="Pfam" id="PF00201">
    <property type="entry name" value="UDPGT"/>
    <property type="match status" value="1"/>
</dbReference>
<protein>
    <submittedName>
        <fullName evidence="4">UDP-glucuronosyl/UDP-glucosyltransferase</fullName>
    </submittedName>
</protein>
<organism evidence="4 5">
    <name type="scientific">Artemisia annua</name>
    <name type="common">Sweet wormwood</name>
    <dbReference type="NCBI Taxonomy" id="35608"/>
    <lineage>
        <taxon>Eukaryota</taxon>
        <taxon>Viridiplantae</taxon>
        <taxon>Streptophyta</taxon>
        <taxon>Embryophyta</taxon>
        <taxon>Tracheophyta</taxon>
        <taxon>Spermatophyta</taxon>
        <taxon>Magnoliopsida</taxon>
        <taxon>eudicotyledons</taxon>
        <taxon>Gunneridae</taxon>
        <taxon>Pentapetalae</taxon>
        <taxon>asterids</taxon>
        <taxon>campanulids</taxon>
        <taxon>Asterales</taxon>
        <taxon>Asteraceae</taxon>
        <taxon>Asteroideae</taxon>
        <taxon>Anthemideae</taxon>
        <taxon>Artemisiinae</taxon>
        <taxon>Artemisia</taxon>
    </lineage>
</organism>
<name>A0A2U1Q9C8_ARTAN</name>
<dbReference type="GO" id="GO:0080044">
    <property type="term" value="F:quercetin 7-O-glucosyltransferase activity"/>
    <property type="evidence" value="ECO:0007669"/>
    <property type="project" value="TreeGrafter"/>
</dbReference>
<dbReference type="GO" id="GO:0016138">
    <property type="term" value="P:glycoside biosynthetic process"/>
    <property type="evidence" value="ECO:0007669"/>
    <property type="project" value="UniProtKB-ARBA"/>
</dbReference>
<dbReference type="EMBL" id="PKPP01000305">
    <property type="protein sequence ID" value="PWA94573.1"/>
    <property type="molecule type" value="Genomic_DNA"/>
</dbReference>
<comment type="caution">
    <text evidence="4">The sequence shown here is derived from an EMBL/GenBank/DDBJ whole genome shotgun (WGS) entry which is preliminary data.</text>
</comment>
<dbReference type="CDD" id="cd03784">
    <property type="entry name" value="GT1_Gtf-like"/>
    <property type="match status" value="1"/>
</dbReference>
<dbReference type="Gene3D" id="3.40.50.2000">
    <property type="entry name" value="Glycogen Phosphorylase B"/>
    <property type="match status" value="2"/>
</dbReference>
<dbReference type="Proteomes" id="UP000245207">
    <property type="component" value="Unassembled WGS sequence"/>
</dbReference>
<evidence type="ECO:0000256" key="3">
    <source>
        <dbReference type="ARBA" id="ARBA00022679"/>
    </source>
</evidence>
<evidence type="ECO:0000256" key="2">
    <source>
        <dbReference type="ARBA" id="ARBA00022676"/>
    </source>
</evidence>
<dbReference type="PANTHER" id="PTHR11926:SF1464">
    <property type="entry name" value="UDP-GLYCOSYLTRANSFERASE 76B1-LIKE"/>
    <property type="match status" value="1"/>
</dbReference>
<dbReference type="GO" id="GO:0080043">
    <property type="term" value="F:quercetin 3-O-glucosyltransferase activity"/>
    <property type="evidence" value="ECO:0007669"/>
    <property type="project" value="TreeGrafter"/>
</dbReference>
<proteinExistence type="inferred from homology"/>
<evidence type="ECO:0000313" key="5">
    <source>
        <dbReference type="Proteomes" id="UP000245207"/>
    </source>
</evidence>
<dbReference type="InterPro" id="IPR002213">
    <property type="entry name" value="UDP_glucos_trans"/>
</dbReference>
<sequence length="492" mass="55858">MENHIERRSSCRRQRVVLFPMPFQGHINPMLQLANILYSKGFSITVIHTNFNSSYKSNYPHFTFRPVLDNDPKDNNLAKLASKGIGDLLLGIMLLNQCGADSLHRELEQMFVASKQQHEPIVCLITDALWYFTQSVADSLKLPRIVLRTSSLFCVNVYASIPLLDDQGYFNQADSVFYEENIMSPDDTSNFKKTKSSKPVLNLEEQVPEIPLLKVKDIIKMRIKGQEDPTGKLLANMLKQTKASSGVIWNSFTELEEPELKKILQYFPVPCFLIGPFHKCFPASSSSLFEPDRSSMSWLDHQSPSSVLYISFGSTAQLEEQQFLEVVHGLADSKQPFLWVMRPGFIKGLEGTEPLPKWFLDLVGERGRIVKWAPQQEVLAHKAIGAFWTHNGWNSTLESICEGVPMICSPFWGDQPLDARYVSDVLKIGIYLENGWAREEIASAIRRVMVEEERDEIKKRTKCLKEKVNSSLSKGGSSYESLETLIGYISSF</sequence>
<gene>
    <name evidence="4" type="ORF">CTI12_AA059780</name>
</gene>
<keyword evidence="3 4" id="KW-0808">Transferase</keyword>
<comment type="similarity">
    <text evidence="1">Belongs to the UDP-glycosyltransferase family.</text>
</comment>
<keyword evidence="5" id="KW-1185">Reference proteome</keyword>
<dbReference type="OrthoDB" id="5835829at2759"/>
<accession>A0A2U1Q9C8</accession>
<reference evidence="4 5" key="1">
    <citation type="journal article" date="2018" name="Mol. Plant">
        <title>The genome of Artemisia annua provides insight into the evolution of Asteraceae family and artemisinin biosynthesis.</title>
        <authorList>
            <person name="Shen Q."/>
            <person name="Zhang L."/>
            <person name="Liao Z."/>
            <person name="Wang S."/>
            <person name="Yan T."/>
            <person name="Shi P."/>
            <person name="Liu M."/>
            <person name="Fu X."/>
            <person name="Pan Q."/>
            <person name="Wang Y."/>
            <person name="Lv Z."/>
            <person name="Lu X."/>
            <person name="Zhang F."/>
            <person name="Jiang W."/>
            <person name="Ma Y."/>
            <person name="Chen M."/>
            <person name="Hao X."/>
            <person name="Li L."/>
            <person name="Tang Y."/>
            <person name="Lv G."/>
            <person name="Zhou Y."/>
            <person name="Sun X."/>
            <person name="Brodelius P.E."/>
            <person name="Rose J.K.C."/>
            <person name="Tang K."/>
        </authorList>
    </citation>
    <scope>NUCLEOTIDE SEQUENCE [LARGE SCALE GENOMIC DNA]</scope>
    <source>
        <strain evidence="5">cv. Huhao1</strain>
        <tissue evidence="4">Leaf</tissue>
    </source>
</reference>
<evidence type="ECO:0000256" key="1">
    <source>
        <dbReference type="ARBA" id="ARBA00009995"/>
    </source>
</evidence>
<evidence type="ECO:0000313" key="4">
    <source>
        <dbReference type="EMBL" id="PWA94573.1"/>
    </source>
</evidence>
<dbReference type="AlphaFoldDB" id="A0A2U1Q9C8"/>
<dbReference type="FunFam" id="3.40.50.2000:FF:000060">
    <property type="entry name" value="Glycosyltransferase"/>
    <property type="match status" value="1"/>
</dbReference>
<dbReference type="SUPFAM" id="SSF53756">
    <property type="entry name" value="UDP-Glycosyltransferase/glycogen phosphorylase"/>
    <property type="match status" value="1"/>
</dbReference>
<dbReference type="PANTHER" id="PTHR11926">
    <property type="entry name" value="GLUCOSYL/GLUCURONOSYL TRANSFERASES"/>
    <property type="match status" value="1"/>
</dbReference>